<sequence length="320" mass="35969">MFKGIIGQSAAIEYLQRAISTQRIAPAYLFAGPEGIGRSRVAEQFLSLLLDPEQTEQRSLRNHPDSLWIAPTYKHKNKLMTVAQMQAQEIALPRSHPQIRLAQIRDMTQFLSQSPLEASRLAVVIEGAETMNEAAANALLKSLEEPGNATLILLAPNIDALIPTLVSRCQRIPFSRLNAAQMAQVLDQAGYGEILEYPQLIEMAQGSPGCAIAHWHQQDSISPDLLQANLDDLNTPLACLELAQKIDQALDLPSQLWLLDYYQQLYWRTYGNSVLLHQFEKAKEQLRHYAQPRLVWEVTLLALAEQQDSQTKTNERLPTN</sequence>
<accession>B0C2T4</accession>
<dbReference type="OrthoDB" id="9810148at2"/>
<dbReference type="Pfam" id="PF13177">
    <property type="entry name" value="DNA_pol3_delta2"/>
    <property type="match status" value="1"/>
</dbReference>
<dbReference type="InterPro" id="IPR050238">
    <property type="entry name" value="DNA_Rep/Repair_Clamp_Loader"/>
</dbReference>
<dbReference type="Proteomes" id="UP000000268">
    <property type="component" value="Chromosome"/>
</dbReference>
<dbReference type="GO" id="GO:0006261">
    <property type="term" value="P:DNA-templated DNA replication"/>
    <property type="evidence" value="ECO:0007669"/>
    <property type="project" value="TreeGrafter"/>
</dbReference>
<dbReference type="KEGG" id="amr:AM1_6040"/>
<proteinExistence type="predicted"/>
<protein>
    <submittedName>
        <fullName evidence="1">DNA polymerase III, delta prime subunit</fullName>
    </submittedName>
</protein>
<dbReference type="EMBL" id="CP000828">
    <property type="protein sequence ID" value="ABW30972.1"/>
    <property type="molecule type" value="Genomic_DNA"/>
</dbReference>
<dbReference type="PANTHER" id="PTHR11669">
    <property type="entry name" value="REPLICATION FACTOR C / DNA POLYMERASE III GAMMA-TAU SUBUNIT"/>
    <property type="match status" value="1"/>
</dbReference>
<keyword evidence="2" id="KW-1185">Reference proteome</keyword>
<evidence type="ECO:0000313" key="2">
    <source>
        <dbReference type="Proteomes" id="UP000000268"/>
    </source>
</evidence>
<dbReference type="RefSeq" id="WP_012166171.1">
    <property type="nucleotide sequence ID" value="NC_009925.1"/>
</dbReference>
<dbReference type="eggNOG" id="COG0470">
    <property type="taxonomic scope" value="Bacteria"/>
</dbReference>
<dbReference type="AlphaFoldDB" id="B0C2T4"/>
<dbReference type="PANTHER" id="PTHR11669:SF8">
    <property type="entry name" value="DNA POLYMERASE III SUBUNIT DELTA"/>
    <property type="match status" value="1"/>
</dbReference>
<dbReference type="Gene3D" id="3.40.50.300">
    <property type="entry name" value="P-loop containing nucleotide triphosphate hydrolases"/>
    <property type="match status" value="1"/>
</dbReference>
<organism evidence="1 2">
    <name type="scientific">Acaryochloris marina (strain MBIC 11017)</name>
    <dbReference type="NCBI Taxonomy" id="329726"/>
    <lineage>
        <taxon>Bacteria</taxon>
        <taxon>Bacillati</taxon>
        <taxon>Cyanobacteriota</taxon>
        <taxon>Cyanophyceae</taxon>
        <taxon>Acaryochloridales</taxon>
        <taxon>Acaryochloridaceae</taxon>
        <taxon>Acaryochloris</taxon>
    </lineage>
</organism>
<dbReference type="SUPFAM" id="SSF52540">
    <property type="entry name" value="P-loop containing nucleoside triphosphate hydrolases"/>
    <property type="match status" value="1"/>
</dbReference>
<reference evidence="1 2" key="1">
    <citation type="journal article" date="2008" name="Proc. Natl. Acad. Sci. U.S.A.">
        <title>Niche adaptation and genome expansion in the chlorophyll d-producing cyanobacterium Acaryochloris marina.</title>
        <authorList>
            <person name="Swingley W.D."/>
            <person name="Chen M."/>
            <person name="Cheung P.C."/>
            <person name="Conrad A.L."/>
            <person name="Dejesa L.C."/>
            <person name="Hao J."/>
            <person name="Honchak B.M."/>
            <person name="Karbach L.E."/>
            <person name="Kurdoglu A."/>
            <person name="Lahiri S."/>
            <person name="Mastrian S.D."/>
            <person name="Miyashita H."/>
            <person name="Page L."/>
            <person name="Ramakrishna P."/>
            <person name="Satoh S."/>
            <person name="Sattley W.M."/>
            <person name="Shimada Y."/>
            <person name="Taylor H.L."/>
            <person name="Tomo T."/>
            <person name="Tsuchiya T."/>
            <person name="Wang Z.T."/>
            <person name="Raymond J."/>
            <person name="Mimuro M."/>
            <person name="Blankenship R.E."/>
            <person name="Touchman J.W."/>
        </authorList>
    </citation>
    <scope>NUCLEOTIDE SEQUENCE [LARGE SCALE GENOMIC DNA]</scope>
    <source>
        <strain evidence="2">MBIC 11017</strain>
    </source>
</reference>
<name>B0C2T4_ACAM1</name>
<dbReference type="NCBIfam" id="NF005638">
    <property type="entry name" value="PRK07399.1"/>
    <property type="match status" value="1"/>
</dbReference>
<gene>
    <name evidence="1" type="primary">holB</name>
    <name evidence="1" type="ordered locus">AM1_6040</name>
</gene>
<dbReference type="HOGENOM" id="CLU_006229_4_4_3"/>
<evidence type="ECO:0000313" key="1">
    <source>
        <dbReference type="EMBL" id="ABW30972.1"/>
    </source>
</evidence>
<dbReference type="STRING" id="329726.AM1_6040"/>
<dbReference type="InterPro" id="IPR027417">
    <property type="entry name" value="P-loop_NTPase"/>
</dbReference>